<reference evidence="2 3" key="1">
    <citation type="journal article" date="2015" name="Stand. Genomic Sci.">
        <title>Genomic Encyclopedia of Bacterial and Archaeal Type Strains, Phase III: the genomes of soil and plant-associated and newly described type strains.</title>
        <authorList>
            <person name="Whitman W.B."/>
            <person name="Woyke T."/>
            <person name="Klenk H.P."/>
            <person name="Zhou Y."/>
            <person name="Lilburn T.G."/>
            <person name="Beck B.J."/>
            <person name="De Vos P."/>
            <person name="Vandamme P."/>
            <person name="Eisen J.A."/>
            <person name="Garrity G."/>
            <person name="Hugenholtz P."/>
            <person name="Kyrpides N.C."/>
        </authorList>
    </citation>
    <scope>NUCLEOTIDE SEQUENCE [LARGE SCALE GENOMIC DNA]</scope>
    <source>
        <strain evidence="2 3">CGMCC 1.5364</strain>
    </source>
</reference>
<comment type="caution">
    <text evidence="2">The sequence shown here is derived from an EMBL/GenBank/DDBJ whole genome shotgun (WGS) entry which is preliminary data.</text>
</comment>
<evidence type="ECO:0000313" key="3">
    <source>
        <dbReference type="Proteomes" id="UP000316225"/>
    </source>
</evidence>
<dbReference type="Proteomes" id="UP000316225">
    <property type="component" value="Unassembled WGS sequence"/>
</dbReference>
<name>A0A562NKN8_9RHOB</name>
<evidence type="ECO:0000256" key="1">
    <source>
        <dbReference type="SAM" id="MobiDB-lite"/>
    </source>
</evidence>
<gene>
    <name evidence="2" type="ORF">IQ24_02654</name>
</gene>
<feature type="region of interest" description="Disordered" evidence="1">
    <location>
        <begin position="56"/>
        <end position="97"/>
    </location>
</feature>
<dbReference type="EMBL" id="VLKU01000008">
    <property type="protein sequence ID" value="TWI32779.1"/>
    <property type="molecule type" value="Genomic_DNA"/>
</dbReference>
<dbReference type="RefSeq" id="WP_199756574.1">
    <property type="nucleotide sequence ID" value="NZ_VLKU01000008.1"/>
</dbReference>
<keyword evidence="3" id="KW-1185">Reference proteome</keyword>
<feature type="compositionally biased region" description="Gly residues" evidence="1">
    <location>
        <begin position="68"/>
        <end position="87"/>
    </location>
</feature>
<organism evidence="2 3">
    <name type="scientific">Paracoccus sulfuroxidans</name>
    <dbReference type="NCBI Taxonomy" id="384678"/>
    <lineage>
        <taxon>Bacteria</taxon>
        <taxon>Pseudomonadati</taxon>
        <taxon>Pseudomonadota</taxon>
        <taxon>Alphaproteobacteria</taxon>
        <taxon>Rhodobacterales</taxon>
        <taxon>Paracoccaceae</taxon>
        <taxon>Paracoccus</taxon>
    </lineage>
</organism>
<dbReference type="AlphaFoldDB" id="A0A562NKN8"/>
<evidence type="ECO:0000313" key="2">
    <source>
        <dbReference type="EMBL" id="TWI32779.1"/>
    </source>
</evidence>
<sequence>MADRYNLISPRPRKDGKTHWHTIGSAFPRDKGGFSLIFDSLPLPDAEGRVTVLMTEPLPKDGQQQRGGSSGYGQSGGYGGGAGGGMQGRDLDDSIPF</sequence>
<proteinExistence type="predicted"/>
<protein>
    <submittedName>
        <fullName evidence="2">Uncharacterized protein</fullName>
    </submittedName>
</protein>
<accession>A0A562NKN8</accession>